<name>A0ABV2YJX6_9ACTN</name>
<dbReference type="PANTHER" id="PTHR11487">
    <property type="entry name" value="THIOESTERASE"/>
    <property type="match status" value="1"/>
</dbReference>
<dbReference type="GO" id="GO:0016787">
    <property type="term" value="F:hydrolase activity"/>
    <property type="evidence" value="ECO:0007669"/>
    <property type="project" value="UniProtKB-KW"/>
</dbReference>
<protein>
    <submittedName>
        <fullName evidence="3">Alpha/beta fold hydrolase</fullName>
    </submittedName>
</protein>
<dbReference type="RefSeq" id="WP_108956693.1">
    <property type="nucleotide sequence ID" value="NZ_BEVZ01000009.1"/>
</dbReference>
<organism evidence="3 4">
    <name type="scientific">Streptomyces fragilis</name>
    <dbReference type="NCBI Taxonomy" id="67301"/>
    <lineage>
        <taxon>Bacteria</taxon>
        <taxon>Bacillati</taxon>
        <taxon>Actinomycetota</taxon>
        <taxon>Actinomycetes</taxon>
        <taxon>Kitasatosporales</taxon>
        <taxon>Streptomycetaceae</taxon>
        <taxon>Streptomyces</taxon>
    </lineage>
</organism>
<dbReference type="PANTHER" id="PTHR11487:SF0">
    <property type="entry name" value="S-ACYL FATTY ACID SYNTHASE THIOESTERASE, MEDIUM CHAIN"/>
    <property type="match status" value="1"/>
</dbReference>
<dbReference type="InterPro" id="IPR001031">
    <property type="entry name" value="Thioesterase"/>
</dbReference>
<proteinExistence type="inferred from homology"/>
<dbReference type="EMBL" id="JBEZUR010000026">
    <property type="protein sequence ID" value="MEU3556040.1"/>
    <property type="molecule type" value="Genomic_DNA"/>
</dbReference>
<keyword evidence="4" id="KW-1185">Reference proteome</keyword>
<sequence length="263" mass="28381">MTLRGHGAAPAWTGTSSRWLRHHPVEDPRLRLVCLPHAGGTATAYSGWPPLLPAGVELLAVQYPGRQDRLAEPCETSMAALADAVTDALTDRLDLPVALFGHSMGSAVAYEVALRLRDRADAEVVALLVSGRCAPHRRRPTPFPLDDAGLLASVARLAGPEAWAYEHPDLRDLLLPSLRGDHRLLDAYRPDPPAERLRTPVTAYGGDRDPVCPEADLGTWAEVTDGGLETVVLPGGHFFLREQQAALLAHLGSRLAPHLGSRR</sequence>
<dbReference type="Proteomes" id="UP001550850">
    <property type="component" value="Unassembled WGS sequence"/>
</dbReference>
<evidence type="ECO:0000313" key="4">
    <source>
        <dbReference type="Proteomes" id="UP001550850"/>
    </source>
</evidence>
<accession>A0ABV2YJX6</accession>
<dbReference type="SUPFAM" id="SSF53474">
    <property type="entry name" value="alpha/beta-Hydrolases"/>
    <property type="match status" value="1"/>
</dbReference>
<comment type="similarity">
    <text evidence="1">Belongs to the thioesterase family.</text>
</comment>
<keyword evidence="3" id="KW-0378">Hydrolase</keyword>
<gene>
    <name evidence="3" type="ORF">AB0E65_17755</name>
</gene>
<comment type="caution">
    <text evidence="3">The sequence shown here is derived from an EMBL/GenBank/DDBJ whole genome shotgun (WGS) entry which is preliminary data.</text>
</comment>
<dbReference type="InterPro" id="IPR012223">
    <property type="entry name" value="TEII"/>
</dbReference>
<evidence type="ECO:0000256" key="1">
    <source>
        <dbReference type="ARBA" id="ARBA00007169"/>
    </source>
</evidence>
<evidence type="ECO:0000313" key="3">
    <source>
        <dbReference type="EMBL" id="MEU3556040.1"/>
    </source>
</evidence>
<dbReference type="InterPro" id="IPR029058">
    <property type="entry name" value="AB_hydrolase_fold"/>
</dbReference>
<evidence type="ECO:0000259" key="2">
    <source>
        <dbReference type="Pfam" id="PF00975"/>
    </source>
</evidence>
<feature type="domain" description="Thioesterase" evidence="2">
    <location>
        <begin position="31"/>
        <end position="253"/>
    </location>
</feature>
<reference evidence="3 4" key="1">
    <citation type="submission" date="2024-06" db="EMBL/GenBank/DDBJ databases">
        <title>The Natural Products Discovery Center: Release of the First 8490 Sequenced Strains for Exploring Actinobacteria Biosynthetic Diversity.</title>
        <authorList>
            <person name="Kalkreuter E."/>
            <person name="Kautsar S.A."/>
            <person name="Yang D."/>
            <person name="Bader C.D."/>
            <person name="Teijaro C.N."/>
            <person name="Fluegel L."/>
            <person name="Davis C.M."/>
            <person name="Simpson J.R."/>
            <person name="Lauterbach L."/>
            <person name="Steele A.D."/>
            <person name="Gui C."/>
            <person name="Meng S."/>
            <person name="Li G."/>
            <person name="Viehrig K."/>
            <person name="Ye F."/>
            <person name="Su P."/>
            <person name="Kiefer A.F."/>
            <person name="Nichols A."/>
            <person name="Cepeda A.J."/>
            <person name="Yan W."/>
            <person name="Fan B."/>
            <person name="Jiang Y."/>
            <person name="Adhikari A."/>
            <person name="Zheng C.-J."/>
            <person name="Schuster L."/>
            <person name="Cowan T.M."/>
            <person name="Smanski M.J."/>
            <person name="Chevrette M.G."/>
            <person name="De Carvalho L.P.S."/>
            <person name="Shen B."/>
        </authorList>
    </citation>
    <scope>NUCLEOTIDE SEQUENCE [LARGE SCALE GENOMIC DNA]</scope>
    <source>
        <strain evidence="3 4">NPDC038104</strain>
    </source>
</reference>
<dbReference type="Pfam" id="PF00975">
    <property type="entry name" value="Thioesterase"/>
    <property type="match status" value="1"/>
</dbReference>
<dbReference type="Gene3D" id="3.40.50.1820">
    <property type="entry name" value="alpha/beta hydrolase"/>
    <property type="match status" value="1"/>
</dbReference>